<evidence type="ECO:0000256" key="9">
    <source>
        <dbReference type="RuleBase" id="RU000461"/>
    </source>
</evidence>
<keyword evidence="3 8" id="KW-0349">Heme</keyword>
<evidence type="ECO:0000313" key="12">
    <source>
        <dbReference type="Proteomes" id="UP001187192"/>
    </source>
</evidence>
<dbReference type="Proteomes" id="UP001187192">
    <property type="component" value="Unassembled WGS sequence"/>
</dbReference>
<comment type="cofactor">
    <cofactor evidence="1 8">
        <name>heme</name>
        <dbReference type="ChEBI" id="CHEBI:30413"/>
    </cofactor>
</comment>
<evidence type="ECO:0000256" key="4">
    <source>
        <dbReference type="ARBA" id="ARBA00022723"/>
    </source>
</evidence>
<feature type="binding site" description="axial binding residue" evidence="8">
    <location>
        <position position="444"/>
    </location>
    <ligand>
        <name>heme</name>
        <dbReference type="ChEBI" id="CHEBI:30413"/>
    </ligand>
    <ligandPart>
        <name>Fe</name>
        <dbReference type="ChEBI" id="CHEBI:18248"/>
    </ligandPart>
</feature>
<keyword evidence="7 9" id="KW-0503">Monooxygenase</keyword>
<evidence type="ECO:0000313" key="11">
    <source>
        <dbReference type="EMBL" id="GMN27663.1"/>
    </source>
</evidence>
<dbReference type="InterPro" id="IPR002401">
    <property type="entry name" value="Cyt_P450_E_grp-I"/>
</dbReference>
<dbReference type="InterPro" id="IPR017972">
    <property type="entry name" value="Cyt_P450_CS"/>
</dbReference>
<dbReference type="InterPro" id="IPR036396">
    <property type="entry name" value="Cyt_P450_sf"/>
</dbReference>
<comment type="caution">
    <text evidence="11">The sequence shown here is derived from an EMBL/GenBank/DDBJ whole genome shotgun (WGS) entry which is preliminary data.</text>
</comment>
<evidence type="ECO:0000256" key="7">
    <source>
        <dbReference type="ARBA" id="ARBA00023033"/>
    </source>
</evidence>
<keyword evidence="12" id="KW-1185">Reference proteome</keyword>
<protein>
    <recommendedName>
        <fullName evidence="13">Cytochrome P450</fullName>
    </recommendedName>
</protein>
<dbReference type="AlphaFoldDB" id="A0AA87Z1G9"/>
<sequence>MYQLSLFQHVLIVVLFLFPLLTLWKNFKSSASKLPPGPWKLPLIGNLHQLVGSPLPHRSFRDMARKYGPVMTLELGEALTFVVSSVEAVREVLQTNELSFAQRPTSIGLEAVSSDHPGLISAPYGEYWRQMRKICVIELLSTKRVQSFRSVREEESWRLIDSISSSSHGQVPINLSKMIFSVANAMIARAAFHKKCRDEDEFIESLKVLVTNSTGLTVADCFPSIKLLGYITGLKPRLKTMKIKLYQILDDIIAEHKMKVQSTSKVDEEDKQDLVDVLLNIQKSNAYKFEITTNHLKLVILDIFAAGSETAATTLEWGMSELVKNPKILKKAQAEVRQVLGSKAKVEESDIQKLDYLKCVVKEILRLHAPVPFVARESRERCEILGYEIPSKARIGVNVWALGRDPEVWEDAESFQPERFIGSTVDLRGTNFEFLPFGAGRRMCPGITFAFANIELVLAQLLYHFDWERPNGAKGEELDMSEVYGITCRRKDDLFLVANPVIHFVK</sequence>
<dbReference type="PRINTS" id="PR00385">
    <property type="entry name" value="P450"/>
</dbReference>
<evidence type="ECO:0000256" key="3">
    <source>
        <dbReference type="ARBA" id="ARBA00022617"/>
    </source>
</evidence>
<evidence type="ECO:0000256" key="5">
    <source>
        <dbReference type="ARBA" id="ARBA00023002"/>
    </source>
</evidence>
<dbReference type="GO" id="GO:0020037">
    <property type="term" value="F:heme binding"/>
    <property type="evidence" value="ECO:0007669"/>
    <property type="project" value="InterPro"/>
</dbReference>
<dbReference type="CDD" id="cd11072">
    <property type="entry name" value="CYP71-like"/>
    <property type="match status" value="1"/>
</dbReference>
<feature type="transmembrane region" description="Helical" evidence="10">
    <location>
        <begin position="6"/>
        <end position="24"/>
    </location>
</feature>
<dbReference type="Pfam" id="PF00067">
    <property type="entry name" value="p450"/>
    <property type="match status" value="1"/>
</dbReference>
<dbReference type="SUPFAM" id="SSF48264">
    <property type="entry name" value="Cytochrome P450"/>
    <property type="match status" value="1"/>
</dbReference>
<dbReference type="GO" id="GO:0016705">
    <property type="term" value="F:oxidoreductase activity, acting on paired donors, with incorporation or reduction of molecular oxygen"/>
    <property type="evidence" value="ECO:0007669"/>
    <property type="project" value="InterPro"/>
</dbReference>
<organism evidence="11 12">
    <name type="scientific">Ficus carica</name>
    <name type="common">Common fig</name>
    <dbReference type="NCBI Taxonomy" id="3494"/>
    <lineage>
        <taxon>Eukaryota</taxon>
        <taxon>Viridiplantae</taxon>
        <taxon>Streptophyta</taxon>
        <taxon>Embryophyta</taxon>
        <taxon>Tracheophyta</taxon>
        <taxon>Spermatophyta</taxon>
        <taxon>Magnoliopsida</taxon>
        <taxon>eudicotyledons</taxon>
        <taxon>Gunneridae</taxon>
        <taxon>Pentapetalae</taxon>
        <taxon>rosids</taxon>
        <taxon>fabids</taxon>
        <taxon>Rosales</taxon>
        <taxon>Moraceae</taxon>
        <taxon>Ficeae</taxon>
        <taxon>Ficus</taxon>
    </lineage>
</organism>
<evidence type="ECO:0000256" key="6">
    <source>
        <dbReference type="ARBA" id="ARBA00023004"/>
    </source>
</evidence>
<evidence type="ECO:0000256" key="8">
    <source>
        <dbReference type="PIRSR" id="PIRSR602401-1"/>
    </source>
</evidence>
<dbReference type="FunFam" id="1.10.630.10:FF:000043">
    <property type="entry name" value="Cytochrome P450 99A2"/>
    <property type="match status" value="1"/>
</dbReference>
<dbReference type="Gene3D" id="1.10.630.10">
    <property type="entry name" value="Cytochrome P450"/>
    <property type="match status" value="1"/>
</dbReference>
<keyword evidence="5 9" id="KW-0560">Oxidoreductase</keyword>
<dbReference type="PROSITE" id="PS00086">
    <property type="entry name" value="CYTOCHROME_P450"/>
    <property type="match status" value="1"/>
</dbReference>
<evidence type="ECO:0000256" key="1">
    <source>
        <dbReference type="ARBA" id="ARBA00001971"/>
    </source>
</evidence>
<keyword evidence="10" id="KW-1133">Transmembrane helix</keyword>
<comment type="similarity">
    <text evidence="2 9">Belongs to the cytochrome P450 family.</text>
</comment>
<name>A0AA87Z1G9_FICCA</name>
<dbReference type="GO" id="GO:0004497">
    <property type="term" value="F:monooxygenase activity"/>
    <property type="evidence" value="ECO:0007669"/>
    <property type="project" value="UniProtKB-KW"/>
</dbReference>
<dbReference type="PANTHER" id="PTHR47955:SF8">
    <property type="entry name" value="CYTOCHROME P450 71D11-LIKE"/>
    <property type="match status" value="1"/>
</dbReference>
<keyword evidence="10" id="KW-0472">Membrane</keyword>
<dbReference type="InterPro" id="IPR001128">
    <property type="entry name" value="Cyt_P450"/>
</dbReference>
<keyword evidence="6 8" id="KW-0408">Iron</keyword>
<keyword evidence="4 8" id="KW-0479">Metal-binding</keyword>
<dbReference type="PRINTS" id="PR00463">
    <property type="entry name" value="EP450I"/>
</dbReference>
<keyword evidence="10" id="KW-0812">Transmembrane</keyword>
<dbReference type="Gramene" id="FCD_00014196-RA">
    <property type="protein sequence ID" value="FCD_00014196-RA:cds"/>
    <property type="gene ID" value="FCD_00014196"/>
</dbReference>
<accession>A0AA87Z1G9</accession>
<dbReference type="PANTHER" id="PTHR47955">
    <property type="entry name" value="CYTOCHROME P450 FAMILY 71 PROTEIN"/>
    <property type="match status" value="1"/>
</dbReference>
<proteinExistence type="inferred from homology"/>
<dbReference type="EMBL" id="BTGU01000002">
    <property type="protein sequence ID" value="GMN27663.1"/>
    <property type="molecule type" value="Genomic_DNA"/>
</dbReference>
<reference evidence="11" key="1">
    <citation type="submission" date="2023-07" db="EMBL/GenBank/DDBJ databases">
        <title>draft genome sequence of fig (Ficus carica).</title>
        <authorList>
            <person name="Takahashi T."/>
            <person name="Nishimura K."/>
        </authorList>
    </citation>
    <scope>NUCLEOTIDE SEQUENCE</scope>
</reference>
<dbReference type="GO" id="GO:0005506">
    <property type="term" value="F:iron ion binding"/>
    <property type="evidence" value="ECO:0007669"/>
    <property type="project" value="InterPro"/>
</dbReference>
<evidence type="ECO:0000256" key="10">
    <source>
        <dbReference type="SAM" id="Phobius"/>
    </source>
</evidence>
<gene>
    <name evidence="11" type="ORF">TIFTF001_001746</name>
</gene>
<evidence type="ECO:0008006" key="13">
    <source>
        <dbReference type="Google" id="ProtNLM"/>
    </source>
</evidence>
<evidence type="ECO:0000256" key="2">
    <source>
        <dbReference type="ARBA" id="ARBA00010617"/>
    </source>
</evidence>